<gene>
    <name evidence="4" type="ORF">DFQ14_105229</name>
</gene>
<dbReference type="InterPro" id="IPR036291">
    <property type="entry name" value="NAD(P)-bd_dom_sf"/>
</dbReference>
<dbReference type="Pfam" id="PF08338">
    <property type="entry name" value="DUF1731"/>
    <property type="match status" value="1"/>
</dbReference>
<sequence>MVIAGSSGLIGTSLVPALRQARHEVIRLVRTRPKAPDERIWDPDAGTFDEGALDGADAVVNLCGAGLGDKRWTPQRKRHLVYSRTRPTSVLARAVAERGVPVLVNGSGVGYYGDCGDRIVTESTPAGTGFLANLCRRWEAATEPATGVRVVRIRSGLVLSPSGGLLGSLKPLFACMLGGRLGDGRQYMPWISLDDEVAAIRFAVENPDISGPVNLTGPAPVTNAEFTGTLGEVLGRPAPWMVPAFALRAVLGEFADEGALAGQRALPTVLEQHGFTFQHPSVDAALAAAVAA</sequence>
<reference evidence="4 5" key="1">
    <citation type="submission" date="2018-07" db="EMBL/GenBank/DDBJ databases">
        <title>Genomic Encyclopedia of Type Strains, Phase III (KMG-III): the genomes of soil and plant-associated and newly described type strains.</title>
        <authorList>
            <person name="Whitman W."/>
        </authorList>
    </citation>
    <scope>NUCLEOTIDE SEQUENCE [LARGE SCALE GENOMIC DNA]</scope>
    <source>
        <strain evidence="4 5">CECT 8575</strain>
    </source>
</reference>
<evidence type="ECO:0000313" key="5">
    <source>
        <dbReference type="Proteomes" id="UP000253495"/>
    </source>
</evidence>
<dbReference type="AlphaFoldDB" id="A0A368VR50"/>
<evidence type="ECO:0000259" key="2">
    <source>
        <dbReference type="Pfam" id="PF01370"/>
    </source>
</evidence>
<accession>A0A368VR50</accession>
<feature type="domain" description="NAD-dependent epimerase/dehydratase" evidence="2">
    <location>
        <begin position="1"/>
        <end position="208"/>
    </location>
</feature>
<dbReference type="Proteomes" id="UP000253495">
    <property type="component" value="Unassembled WGS sequence"/>
</dbReference>
<protein>
    <recommendedName>
        <fullName evidence="6">TIGR01777 family protein</fullName>
    </recommendedName>
</protein>
<organism evidence="4 5">
    <name type="scientific">Halopolyspora algeriensis</name>
    <dbReference type="NCBI Taxonomy" id="1500506"/>
    <lineage>
        <taxon>Bacteria</taxon>
        <taxon>Bacillati</taxon>
        <taxon>Actinomycetota</taxon>
        <taxon>Actinomycetes</taxon>
        <taxon>Actinomycetes incertae sedis</taxon>
        <taxon>Halopolyspora</taxon>
    </lineage>
</organism>
<dbReference type="InterPro" id="IPR010099">
    <property type="entry name" value="SDR39U1"/>
</dbReference>
<dbReference type="CDD" id="cd05242">
    <property type="entry name" value="SDR_a8"/>
    <property type="match status" value="1"/>
</dbReference>
<dbReference type="EMBL" id="QPJC01000005">
    <property type="protein sequence ID" value="RCW44084.1"/>
    <property type="molecule type" value="Genomic_DNA"/>
</dbReference>
<dbReference type="SUPFAM" id="SSF51735">
    <property type="entry name" value="NAD(P)-binding Rossmann-fold domains"/>
    <property type="match status" value="1"/>
</dbReference>
<dbReference type="InterPro" id="IPR013549">
    <property type="entry name" value="DUF1731"/>
</dbReference>
<evidence type="ECO:0000256" key="1">
    <source>
        <dbReference type="ARBA" id="ARBA00009353"/>
    </source>
</evidence>
<dbReference type="Pfam" id="PF01370">
    <property type="entry name" value="Epimerase"/>
    <property type="match status" value="1"/>
</dbReference>
<comment type="similarity">
    <text evidence="1">Belongs to the NAD(P)-dependent epimerase/dehydratase family. SDR39U1 subfamily.</text>
</comment>
<name>A0A368VR50_9ACTN</name>
<evidence type="ECO:0000313" key="4">
    <source>
        <dbReference type="EMBL" id="RCW44084.1"/>
    </source>
</evidence>
<dbReference type="PANTHER" id="PTHR11092">
    <property type="entry name" value="SUGAR NUCLEOTIDE EPIMERASE RELATED"/>
    <property type="match status" value="1"/>
</dbReference>
<keyword evidence="5" id="KW-1185">Reference proteome</keyword>
<dbReference type="Gene3D" id="3.40.50.720">
    <property type="entry name" value="NAD(P)-binding Rossmann-like Domain"/>
    <property type="match status" value="1"/>
</dbReference>
<feature type="domain" description="DUF1731" evidence="3">
    <location>
        <begin position="242"/>
        <end position="288"/>
    </location>
</feature>
<dbReference type="InterPro" id="IPR001509">
    <property type="entry name" value="Epimerase_deHydtase"/>
</dbReference>
<comment type="caution">
    <text evidence="4">The sequence shown here is derived from an EMBL/GenBank/DDBJ whole genome shotgun (WGS) entry which is preliminary data.</text>
</comment>
<dbReference type="NCBIfam" id="TIGR01777">
    <property type="entry name" value="yfcH"/>
    <property type="match status" value="1"/>
</dbReference>
<proteinExistence type="inferred from homology"/>
<evidence type="ECO:0000259" key="3">
    <source>
        <dbReference type="Pfam" id="PF08338"/>
    </source>
</evidence>
<dbReference type="PANTHER" id="PTHR11092:SF0">
    <property type="entry name" value="EPIMERASE FAMILY PROTEIN SDR39U1"/>
    <property type="match status" value="1"/>
</dbReference>
<evidence type="ECO:0008006" key="6">
    <source>
        <dbReference type="Google" id="ProtNLM"/>
    </source>
</evidence>